<dbReference type="SUPFAM" id="SSF46689">
    <property type="entry name" value="Homeodomain-like"/>
    <property type="match status" value="1"/>
</dbReference>
<gene>
    <name evidence="4" type="ORF">FHU41_000157</name>
</gene>
<comment type="caution">
    <text evidence="4">The sequence shown here is derived from an EMBL/GenBank/DDBJ whole genome shotgun (WGS) entry which is preliminary data.</text>
</comment>
<feature type="domain" description="HTH-type transcriptional repressor KstR2 C-terminal" evidence="3">
    <location>
        <begin position="88"/>
        <end position="174"/>
    </location>
</feature>
<proteinExistence type="predicted"/>
<dbReference type="InterPro" id="IPR009057">
    <property type="entry name" value="Homeodomain-like_sf"/>
</dbReference>
<keyword evidence="5" id="KW-1185">Reference proteome</keyword>
<dbReference type="GO" id="GO:0003700">
    <property type="term" value="F:DNA-binding transcription factor activity"/>
    <property type="evidence" value="ECO:0007669"/>
    <property type="project" value="TreeGrafter"/>
</dbReference>
<dbReference type="InterPro" id="IPR001647">
    <property type="entry name" value="HTH_TetR"/>
</dbReference>
<dbReference type="GO" id="GO:0000976">
    <property type="term" value="F:transcription cis-regulatory region binding"/>
    <property type="evidence" value="ECO:0007669"/>
    <property type="project" value="TreeGrafter"/>
</dbReference>
<dbReference type="RefSeq" id="WP_179387768.1">
    <property type="nucleotide sequence ID" value="NZ_JACBYQ010000001.1"/>
</dbReference>
<feature type="domain" description="HTH tetR-type" evidence="2">
    <location>
        <begin position="21"/>
        <end position="65"/>
    </location>
</feature>
<accession>A0A7Y9S5A2</accession>
<dbReference type="Proteomes" id="UP000521748">
    <property type="component" value="Unassembled WGS sequence"/>
</dbReference>
<protein>
    <submittedName>
        <fullName evidence="4">AcrR family transcriptional regulator</fullName>
    </submittedName>
</protein>
<dbReference type="Pfam" id="PF17932">
    <property type="entry name" value="TetR_C_24"/>
    <property type="match status" value="1"/>
</dbReference>
<dbReference type="InterPro" id="IPR036271">
    <property type="entry name" value="Tet_transcr_reg_TetR-rel_C_sf"/>
</dbReference>
<name>A0A7Y9S5A2_9MICC</name>
<dbReference type="PANTHER" id="PTHR30055:SF226">
    <property type="entry name" value="HTH-TYPE TRANSCRIPTIONAL REGULATOR PKSA"/>
    <property type="match status" value="1"/>
</dbReference>
<reference evidence="4 5" key="1">
    <citation type="submission" date="2020-07" db="EMBL/GenBank/DDBJ databases">
        <title>Sequencing the genomes of 1000 actinobacteria strains.</title>
        <authorList>
            <person name="Klenk H.-P."/>
        </authorList>
    </citation>
    <scope>NUCLEOTIDE SEQUENCE [LARGE SCALE GENOMIC DNA]</scope>
    <source>
        <strain evidence="4 5">DSM 102047</strain>
    </source>
</reference>
<keyword evidence="1" id="KW-0238">DNA-binding</keyword>
<dbReference type="InterPro" id="IPR050109">
    <property type="entry name" value="HTH-type_TetR-like_transc_reg"/>
</dbReference>
<dbReference type="SUPFAM" id="SSF48498">
    <property type="entry name" value="Tetracyclin repressor-like, C-terminal domain"/>
    <property type="match status" value="1"/>
</dbReference>
<evidence type="ECO:0000259" key="2">
    <source>
        <dbReference type="Pfam" id="PF00440"/>
    </source>
</evidence>
<dbReference type="Gene3D" id="1.10.10.60">
    <property type="entry name" value="Homeodomain-like"/>
    <property type="match status" value="1"/>
</dbReference>
<dbReference type="PANTHER" id="PTHR30055">
    <property type="entry name" value="HTH-TYPE TRANSCRIPTIONAL REGULATOR RUTR"/>
    <property type="match status" value="1"/>
</dbReference>
<dbReference type="Pfam" id="PF00440">
    <property type="entry name" value="TetR_N"/>
    <property type="match status" value="1"/>
</dbReference>
<dbReference type="Gene3D" id="1.10.357.10">
    <property type="entry name" value="Tetracycline Repressor, domain 2"/>
    <property type="match status" value="1"/>
</dbReference>
<dbReference type="EMBL" id="JACBYQ010000001">
    <property type="protein sequence ID" value="NYE93936.1"/>
    <property type="molecule type" value="Genomic_DNA"/>
</dbReference>
<dbReference type="AlphaFoldDB" id="A0A7Y9S5A2"/>
<evidence type="ECO:0000256" key="1">
    <source>
        <dbReference type="ARBA" id="ARBA00023125"/>
    </source>
</evidence>
<sequence>MSQRGSGRPTPDNAVLEEREILDRGLSAFSELGYDGTTVRQLATRLGVSHNFINDRYGSKLAFWKAVVGNAQNELWTEVQQSLEQATGSPENRLAEVVRSFLLAAARHPETSRIAHDEASRDSERLRFLIQSYARPFQEVLSPLLTEAAAGGRVAELPIGVMMFAVSAMTSFTAQAPLLTLLADGPPLSIEAWAEMLAEILINGLLR</sequence>
<organism evidence="4 5">
    <name type="scientific">Psychromicrobium silvestre</name>
    <dbReference type="NCBI Taxonomy" id="1645614"/>
    <lineage>
        <taxon>Bacteria</taxon>
        <taxon>Bacillati</taxon>
        <taxon>Actinomycetota</taxon>
        <taxon>Actinomycetes</taxon>
        <taxon>Micrococcales</taxon>
        <taxon>Micrococcaceae</taxon>
        <taxon>Psychromicrobium</taxon>
    </lineage>
</organism>
<evidence type="ECO:0000259" key="3">
    <source>
        <dbReference type="Pfam" id="PF17932"/>
    </source>
</evidence>
<dbReference type="InterPro" id="IPR041490">
    <property type="entry name" value="KstR2_TetR_C"/>
</dbReference>
<evidence type="ECO:0000313" key="5">
    <source>
        <dbReference type="Proteomes" id="UP000521748"/>
    </source>
</evidence>
<evidence type="ECO:0000313" key="4">
    <source>
        <dbReference type="EMBL" id="NYE93936.1"/>
    </source>
</evidence>